<dbReference type="EMBL" id="VSSQ01021751">
    <property type="protein sequence ID" value="MPM67540.1"/>
    <property type="molecule type" value="Genomic_DNA"/>
</dbReference>
<dbReference type="AlphaFoldDB" id="A0A645BQ13"/>
<proteinExistence type="predicted"/>
<organism evidence="1">
    <name type="scientific">bioreactor metagenome</name>
    <dbReference type="NCBI Taxonomy" id="1076179"/>
    <lineage>
        <taxon>unclassified sequences</taxon>
        <taxon>metagenomes</taxon>
        <taxon>ecological metagenomes</taxon>
    </lineage>
</organism>
<name>A0A645BQ13_9ZZZZ</name>
<sequence>MELKLTWNGREITGDEPEYQEHFRKIIIRDVIPYALAHPERTANAIRFVPIEESYEKS</sequence>
<accession>A0A645BQ13</accession>
<evidence type="ECO:0000313" key="1">
    <source>
        <dbReference type="EMBL" id="MPM67540.1"/>
    </source>
</evidence>
<comment type="caution">
    <text evidence="1">The sequence shown here is derived from an EMBL/GenBank/DDBJ whole genome shotgun (WGS) entry which is preliminary data.</text>
</comment>
<gene>
    <name evidence="1" type="ORF">SDC9_114463</name>
</gene>
<reference evidence="1" key="1">
    <citation type="submission" date="2019-08" db="EMBL/GenBank/DDBJ databases">
        <authorList>
            <person name="Kucharzyk K."/>
            <person name="Murdoch R.W."/>
            <person name="Higgins S."/>
            <person name="Loffler F."/>
        </authorList>
    </citation>
    <scope>NUCLEOTIDE SEQUENCE</scope>
</reference>
<protein>
    <submittedName>
        <fullName evidence="1">Uncharacterized protein</fullName>
    </submittedName>
</protein>